<dbReference type="PANTHER" id="PTHR42830:SF2">
    <property type="entry name" value="OSMC_OHR FAMILY PROTEIN"/>
    <property type="match status" value="1"/>
</dbReference>
<dbReference type="InterPro" id="IPR052707">
    <property type="entry name" value="OsmC_Ohr_Peroxiredoxin"/>
</dbReference>
<evidence type="ECO:0000313" key="2">
    <source>
        <dbReference type="EMBL" id="MBB4286450.1"/>
    </source>
</evidence>
<evidence type="ECO:0000313" key="3">
    <source>
        <dbReference type="Proteomes" id="UP000555728"/>
    </source>
</evidence>
<feature type="region of interest" description="Disordered" evidence="1">
    <location>
        <begin position="1"/>
        <end position="25"/>
    </location>
</feature>
<protein>
    <submittedName>
        <fullName evidence="2">Organic hydroperoxide reductase OsmC/OhrA</fullName>
    </submittedName>
</protein>
<sequence length="160" mass="17235">MSLHTASVHWQRAGNTGPGQRHGTAHVWRFDGGAEVKASSSPHVVPPPHSTPAYVDPEEALVAAAASCHMLFFLHFAADAGHPVADYQDAAEGVMGQDAEGRLAITRIRLRPRVRYHASTPDRATERALHERAHHACFIANSLRTEIETLLDGDSAPAPA</sequence>
<dbReference type="RefSeq" id="WP_184435326.1">
    <property type="nucleotide sequence ID" value="NZ_JACIGI010000016.1"/>
</dbReference>
<keyword evidence="3" id="KW-1185">Reference proteome</keyword>
<accession>A0A7W6S145</accession>
<reference evidence="2 3" key="1">
    <citation type="submission" date="2020-08" db="EMBL/GenBank/DDBJ databases">
        <title>Genome sequencing of Purple Non-Sulfur Bacteria from various extreme environments.</title>
        <authorList>
            <person name="Mayer M."/>
        </authorList>
    </citation>
    <scope>NUCLEOTIDE SEQUENCE [LARGE SCALE GENOMIC DNA]</scope>
    <source>
        <strain evidence="2 3">JA135</strain>
    </source>
</reference>
<dbReference type="Proteomes" id="UP000555728">
    <property type="component" value="Unassembled WGS sequence"/>
</dbReference>
<dbReference type="Gene3D" id="3.30.300.20">
    <property type="match status" value="1"/>
</dbReference>
<organism evidence="2 3">
    <name type="scientific">Roseospira goensis</name>
    <dbReference type="NCBI Taxonomy" id="391922"/>
    <lineage>
        <taxon>Bacteria</taxon>
        <taxon>Pseudomonadati</taxon>
        <taxon>Pseudomonadota</taxon>
        <taxon>Alphaproteobacteria</taxon>
        <taxon>Rhodospirillales</taxon>
        <taxon>Rhodospirillaceae</taxon>
        <taxon>Roseospira</taxon>
    </lineage>
</organism>
<dbReference type="InterPro" id="IPR003718">
    <property type="entry name" value="OsmC/Ohr_fam"/>
</dbReference>
<dbReference type="InterPro" id="IPR015946">
    <property type="entry name" value="KH_dom-like_a/b"/>
</dbReference>
<name>A0A7W6S145_9PROT</name>
<evidence type="ECO:0000256" key="1">
    <source>
        <dbReference type="SAM" id="MobiDB-lite"/>
    </source>
</evidence>
<dbReference type="PANTHER" id="PTHR42830">
    <property type="entry name" value="OSMOTICALLY INDUCIBLE FAMILY PROTEIN"/>
    <property type="match status" value="1"/>
</dbReference>
<dbReference type="Pfam" id="PF02566">
    <property type="entry name" value="OsmC"/>
    <property type="match status" value="1"/>
</dbReference>
<dbReference type="SUPFAM" id="SSF82784">
    <property type="entry name" value="OsmC-like"/>
    <property type="match status" value="1"/>
</dbReference>
<dbReference type="AlphaFoldDB" id="A0A7W6S145"/>
<dbReference type="EMBL" id="JACIGI010000016">
    <property type="protein sequence ID" value="MBB4286450.1"/>
    <property type="molecule type" value="Genomic_DNA"/>
</dbReference>
<dbReference type="InterPro" id="IPR036102">
    <property type="entry name" value="OsmC/Ohrsf"/>
</dbReference>
<proteinExistence type="predicted"/>
<comment type="caution">
    <text evidence="2">The sequence shown here is derived from an EMBL/GenBank/DDBJ whole genome shotgun (WGS) entry which is preliminary data.</text>
</comment>
<gene>
    <name evidence="2" type="ORF">GGD88_002180</name>
</gene>